<dbReference type="AlphaFoldDB" id="A0A4S2MYA9"/>
<protein>
    <submittedName>
        <fullName evidence="2">Uncharacterized protein</fullName>
    </submittedName>
</protein>
<organism evidence="2 3">
    <name type="scientific">Ascodesmis nigricans</name>
    <dbReference type="NCBI Taxonomy" id="341454"/>
    <lineage>
        <taxon>Eukaryota</taxon>
        <taxon>Fungi</taxon>
        <taxon>Dikarya</taxon>
        <taxon>Ascomycota</taxon>
        <taxon>Pezizomycotina</taxon>
        <taxon>Pezizomycetes</taxon>
        <taxon>Pezizales</taxon>
        <taxon>Ascodesmidaceae</taxon>
        <taxon>Ascodesmis</taxon>
    </lineage>
</organism>
<feature type="compositionally biased region" description="Polar residues" evidence="1">
    <location>
        <begin position="26"/>
        <end position="49"/>
    </location>
</feature>
<dbReference type="Proteomes" id="UP000298138">
    <property type="component" value="Unassembled WGS sequence"/>
</dbReference>
<accession>A0A4S2MYA9</accession>
<dbReference type="InParanoid" id="A0A4S2MYA9"/>
<keyword evidence="3" id="KW-1185">Reference proteome</keyword>
<reference evidence="2 3" key="1">
    <citation type="submission" date="2019-04" db="EMBL/GenBank/DDBJ databases">
        <title>Comparative genomics and transcriptomics to analyze fruiting body development in filamentous ascomycetes.</title>
        <authorList>
            <consortium name="DOE Joint Genome Institute"/>
            <person name="Lutkenhaus R."/>
            <person name="Traeger S."/>
            <person name="Breuer J."/>
            <person name="Kuo A."/>
            <person name="Lipzen A."/>
            <person name="Pangilinan J."/>
            <person name="Dilworth D."/>
            <person name="Sandor L."/>
            <person name="Poggeler S."/>
            <person name="Barry K."/>
            <person name="Grigoriev I.V."/>
            <person name="Nowrousian M."/>
        </authorList>
    </citation>
    <scope>NUCLEOTIDE SEQUENCE [LARGE SCALE GENOMIC DNA]</scope>
    <source>
        <strain evidence="2 3">CBS 389.68</strain>
    </source>
</reference>
<feature type="compositionally biased region" description="Low complexity" evidence="1">
    <location>
        <begin position="1"/>
        <end position="25"/>
    </location>
</feature>
<sequence length="149" mass="15737">MSVPTNTNPNPAATTTASTNIPASTGNPMTSTTADRNPYINNPTATTMGSKEPPAYDVPPNYAPNQTVTSAEKPKGLGHSIKHGFTAVHGIGEEARGRFNGAVDGAFHNTEGVERNKKITDEGILEQETGNWGEGTKAREGFGPVPRKY</sequence>
<evidence type="ECO:0000313" key="3">
    <source>
        <dbReference type="Proteomes" id="UP000298138"/>
    </source>
</evidence>
<feature type="region of interest" description="Disordered" evidence="1">
    <location>
        <begin position="1"/>
        <end position="81"/>
    </location>
</feature>
<dbReference type="STRING" id="341454.A0A4S2MYA9"/>
<evidence type="ECO:0000313" key="2">
    <source>
        <dbReference type="EMBL" id="TGZ81671.1"/>
    </source>
</evidence>
<name>A0A4S2MYA9_9PEZI</name>
<proteinExistence type="predicted"/>
<feature type="region of interest" description="Disordered" evidence="1">
    <location>
        <begin position="113"/>
        <end position="149"/>
    </location>
</feature>
<evidence type="ECO:0000256" key="1">
    <source>
        <dbReference type="SAM" id="MobiDB-lite"/>
    </source>
</evidence>
<dbReference type="EMBL" id="ML220118">
    <property type="protein sequence ID" value="TGZ81671.1"/>
    <property type="molecule type" value="Genomic_DNA"/>
</dbReference>
<dbReference type="OrthoDB" id="2590867at2759"/>
<gene>
    <name evidence="2" type="ORF">EX30DRAFT_340551</name>
</gene>